<evidence type="ECO:0000313" key="3">
    <source>
        <dbReference type="Proteomes" id="UP000295558"/>
    </source>
</evidence>
<accession>A0A4R6ZJD5</accession>
<keyword evidence="3" id="KW-1185">Reference proteome</keyword>
<name>A0A4R6ZJD5_9LIST</name>
<dbReference type="EMBL" id="SNZK01000008">
    <property type="protein sequence ID" value="TDR52423.1"/>
    <property type="molecule type" value="Genomic_DNA"/>
</dbReference>
<dbReference type="PROSITE" id="PS51257">
    <property type="entry name" value="PROKAR_LIPOPROTEIN"/>
    <property type="match status" value="1"/>
</dbReference>
<evidence type="ECO:0008006" key="4">
    <source>
        <dbReference type="Google" id="ProtNLM"/>
    </source>
</evidence>
<gene>
    <name evidence="2" type="ORF">DFP96_10897</name>
</gene>
<reference evidence="2 3" key="1">
    <citation type="submission" date="2019-03" db="EMBL/GenBank/DDBJ databases">
        <title>Genomic Encyclopedia of Type Strains, Phase III (KMG-III): the genomes of soil and plant-associated and newly described type strains.</title>
        <authorList>
            <person name="Whitman W."/>
        </authorList>
    </citation>
    <scope>NUCLEOTIDE SEQUENCE [LARGE SCALE GENOMIC DNA]</scope>
    <source>
        <strain evidence="2 3">CECT 7972</strain>
    </source>
</reference>
<protein>
    <recommendedName>
        <fullName evidence="4">Lipoprotein</fullName>
    </recommendedName>
</protein>
<dbReference type="AlphaFoldDB" id="A0A4R6ZJD5"/>
<dbReference type="Proteomes" id="UP000295558">
    <property type="component" value="Unassembled WGS sequence"/>
</dbReference>
<feature type="signal peptide" evidence="1">
    <location>
        <begin position="1"/>
        <end position="21"/>
    </location>
</feature>
<organism evidence="2 3">
    <name type="scientific">Listeria rocourtiae</name>
    <dbReference type="NCBI Taxonomy" id="647910"/>
    <lineage>
        <taxon>Bacteria</taxon>
        <taxon>Bacillati</taxon>
        <taxon>Bacillota</taxon>
        <taxon>Bacilli</taxon>
        <taxon>Bacillales</taxon>
        <taxon>Listeriaceae</taxon>
        <taxon>Listeria</taxon>
    </lineage>
</organism>
<proteinExistence type="predicted"/>
<evidence type="ECO:0000256" key="1">
    <source>
        <dbReference type="SAM" id="SignalP"/>
    </source>
</evidence>
<comment type="caution">
    <text evidence="2">The sequence shown here is derived from an EMBL/GenBank/DDBJ whole genome shotgun (WGS) entry which is preliminary data.</text>
</comment>
<sequence length="222" mass="24956">MKKIAIASSLLLLFASGCSMSGTNTVTEKDDTDKALSQTNSLLPTDNRTVISAHGKYSSLASDLDELEETSPIVVEVIKYDEEQTVKKESDKNTLPTEFYTMSGVTIKDIQKDSTNTLKKGDKIEVLEDVATNVPIEGKKRTLTIDNYKKMEVGKSYYLYLRDSTSGDNYVLTNAFLSKYPTNEEPKSKLFLSEDSVTESLEETDYQNLYEDIYTEILQENE</sequence>
<feature type="chain" id="PRO_5020879589" description="Lipoprotein" evidence="1">
    <location>
        <begin position="22"/>
        <end position="222"/>
    </location>
</feature>
<dbReference type="OrthoDB" id="2361690at2"/>
<evidence type="ECO:0000313" key="2">
    <source>
        <dbReference type="EMBL" id="TDR52423.1"/>
    </source>
</evidence>
<keyword evidence="1" id="KW-0732">Signal</keyword>
<dbReference type="RefSeq" id="WP_133620786.1">
    <property type="nucleotide sequence ID" value="NZ_JAARQJ010000001.1"/>
</dbReference>